<sequence>METDNGEELKEPADYFRIKLGQLAKNLCQQLRERTGMQGFGSFRIFNRSASSSASQLRKHAGYVEWSYGSESLLDIQGFGSPRPFDRSASSSASILATLNDHTARKSLPEISDIQGFIGSLITVQAYCKAIDRPAAPRASPGTVSASLLSAPYEDLLLLYLLTSGGYPKRNPWTLGTSYKIVVGVVFEKKEEGGSESPIKEDLFEEASHIDDSVGISISTLGS</sequence>
<dbReference type="KEGG" id="mbe:MBM_01454"/>
<evidence type="ECO:0000313" key="1">
    <source>
        <dbReference type="EMBL" id="EKD20772.1"/>
    </source>
</evidence>
<reference evidence="1 2" key="1">
    <citation type="journal article" date="2012" name="BMC Genomics">
        <title>Sequencing the genome of Marssonina brunnea reveals fungus-poplar co-evolution.</title>
        <authorList>
            <person name="Zhu S."/>
            <person name="Cao Y.-Z."/>
            <person name="Jiang C."/>
            <person name="Tan B.-Y."/>
            <person name="Wang Z."/>
            <person name="Feng S."/>
            <person name="Zhang L."/>
            <person name="Su X.-H."/>
            <person name="Brejova B."/>
            <person name="Vinar T."/>
            <person name="Xu M."/>
            <person name="Wang M.-X."/>
            <person name="Zhang S.-G."/>
            <person name="Huang M.-R."/>
            <person name="Wu R."/>
            <person name="Zhou Y."/>
        </authorList>
    </citation>
    <scope>NUCLEOTIDE SEQUENCE [LARGE SCALE GENOMIC DNA]</scope>
    <source>
        <strain evidence="1 2">MB_m1</strain>
    </source>
</reference>
<dbReference type="AlphaFoldDB" id="K1X6N9"/>
<proteinExistence type="predicted"/>
<dbReference type="Proteomes" id="UP000006753">
    <property type="component" value="Unassembled WGS sequence"/>
</dbReference>
<keyword evidence="2" id="KW-1185">Reference proteome</keyword>
<dbReference type="EMBL" id="JH921429">
    <property type="protein sequence ID" value="EKD20772.1"/>
    <property type="molecule type" value="Genomic_DNA"/>
</dbReference>
<organism evidence="1 2">
    <name type="scientific">Marssonina brunnea f. sp. multigermtubi (strain MB_m1)</name>
    <name type="common">Marssonina leaf spot fungus</name>
    <dbReference type="NCBI Taxonomy" id="1072389"/>
    <lineage>
        <taxon>Eukaryota</taxon>
        <taxon>Fungi</taxon>
        <taxon>Dikarya</taxon>
        <taxon>Ascomycota</taxon>
        <taxon>Pezizomycotina</taxon>
        <taxon>Leotiomycetes</taxon>
        <taxon>Helotiales</taxon>
        <taxon>Drepanopezizaceae</taxon>
        <taxon>Drepanopeziza</taxon>
    </lineage>
</organism>
<dbReference type="HOGENOM" id="CLU_1240368_0_0_1"/>
<name>K1X6N9_MARBU</name>
<protein>
    <submittedName>
        <fullName evidence="1">Uncharacterized protein</fullName>
    </submittedName>
</protein>
<gene>
    <name evidence="1" type="ORF">MBM_01454</name>
</gene>
<dbReference type="InParanoid" id="K1X6N9"/>
<evidence type="ECO:0000313" key="2">
    <source>
        <dbReference type="Proteomes" id="UP000006753"/>
    </source>
</evidence>
<accession>K1X6N9</accession>